<keyword evidence="2" id="KW-0732">Signal</keyword>
<proteinExistence type="predicted"/>
<dbReference type="PROSITE" id="PS51257">
    <property type="entry name" value="PROKAR_LIPOPROTEIN"/>
    <property type="match status" value="1"/>
</dbReference>
<dbReference type="AlphaFoldDB" id="A0A345SW38"/>
<dbReference type="OrthoDB" id="3855611at2"/>
<reference evidence="4" key="1">
    <citation type="submission" date="2018-07" db="EMBL/GenBank/DDBJ databases">
        <title>Streptacidiphilus bronchialis DSM 106435 chromosome.</title>
        <authorList>
            <person name="Batra D."/>
            <person name="Gulvik C.A."/>
        </authorList>
    </citation>
    <scope>NUCLEOTIDE SEQUENCE [LARGE SCALE GENOMIC DNA]</scope>
    <source>
        <strain evidence="4">DSM 106435</strain>
    </source>
</reference>
<keyword evidence="4" id="KW-1185">Reference proteome</keyword>
<evidence type="ECO:0000313" key="4">
    <source>
        <dbReference type="Proteomes" id="UP000249340"/>
    </source>
</evidence>
<feature type="signal peptide" evidence="2">
    <location>
        <begin position="1"/>
        <end position="25"/>
    </location>
</feature>
<feature type="chain" id="PRO_5039026743" description="Lipoprotein" evidence="2">
    <location>
        <begin position="26"/>
        <end position="120"/>
    </location>
</feature>
<dbReference type="KEGG" id="stri:C7M71_011340"/>
<evidence type="ECO:0000256" key="2">
    <source>
        <dbReference type="SAM" id="SignalP"/>
    </source>
</evidence>
<gene>
    <name evidence="3" type="ORF">C7M71_011340</name>
</gene>
<dbReference type="EMBL" id="CP031264">
    <property type="protein sequence ID" value="AXI77943.1"/>
    <property type="molecule type" value="Genomic_DNA"/>
</dbReference>
<evidence type="ECO:0000313" key="3">
    <source>
        <dbReference type="EMBL" id="AXI77943.1"/>
    </source>
</evidence>
<dbReference type="Proteomes" id="UP000249340">
    <property type="component" value="Chromosome"/>
</dbReference>
<feature type="compositionally biased region" description="Gly residues" evidence="1">
    <location>
        <begin position="98"/>
        <end position="120"/>
    </location>
</feature>
<sequence>MAVPHTRRMRSQTVSLGIVSAVALALTSCSSNDKPDLRCVDSQNFKTVSASLCDSQPGNGYATTDRYQWYENDKTRHSTTAGTGYYGHRYTGPRLSKGSGGSGDSVHRGGFGGHGKSSGG</sequence>
<evidence type="ECO:0008006" key="5">
    <source>
        <dbReference type="Google" id="ProtNLM"/>
    </source>
</evidence>
<accession>A0A345SW38</accession>
<evidence type="ECO:0000256" key="1">
    <source>
        <dbReference type="SAM" id="MobiDB-lite"/>
    </source>
</evidence>
<protein>
    <recommendedName>
        <fullName evidence="5">Lipoprotein</fullName>
    </recommendedName>
</protein>
<feature type="region of interest" description="Disordered" evidence="1">
    <location>
        <begin position="78"/>
        <end position="120"/>
    </location>
</feature>
<organism evidence="3 4">
    <name type="scientific">Peterkaempfera bronchialis</name>
    <dbReference type="NCBI Taxonomy" id="2126346"/>
    <lineage>
        <taxon>Bacteria</taxon>
        <taxon>Bacillati</taxon>
        <taxon>Actinomycetota</taxon>
        <taxon>Actinomycetes</taxon>
        <taxon>Kitasatosporales</taxon>
        <taxon>Streptomycetaceae</taxon>
        <taxon>Peterkaempfera</taxon>
    </lineage>
</organism>
<name>A0A345SW38_9ACTN</name>